<proteinExistence type="predicted"/>
<dbReference type="Proteomes" id="UP000179807">
    <property type="component" value="Unassembled WGS sequence"/>
</dbReference>
<keyword evidence="3" id="KW-1185">Reference proteome</keyword>
<keyword evidence="1" id="KW-0175">Coiled coil</keyword>
<accession>A0A1J4JZA9</accession>
<dbReference type="RefSeq" id="XP_068357647.1">
    <property type="nucleotide sequence ID" value="XM_068505918.1"/>
</dbReference>
<dbReference type="GeneID" id="94840622"/>
<reference evidence="2" key="1">
    <citation type="submission" date="2016-10" db="EMBL/GenBank/DDBJ databases">
        <authorList>
            <person name="Benchimol M."/>
            <person name="Almeida L.G."/>
            <person name="Vasconcelos A.T."/>
            <person name="Perreira-Neves A."/>
            <person name="Rosa I.A."/>
            <person name="Tasca T."/>
            <person name="Bogo M.R."/>
            <person name="de Souza W."/>
        </authorList>
    </citation>
    <scope>NUCLEOTIDE SEQUENCE [LARGE SCALE GENOMIC DNA]</scope>
    <source>
        <strain evidence="2">K</strain>
    </source>
</reference>
<comment type="caution">
    <text evidence="2">The sequence shown here is derived from an EMBL/GenBank/DDBJ whole genome shotgun (WGS) entry which is preliminary data.</text>
</comment>
<evidence type="ECO:0000256" key="1">
    <source>
        <dbReference type="SAM" id="Coils"/>
    </source>
</evidence>
<organism evidence="2 3">
    <name type="scientific">Tritrichomonas foetus</name>
    <dbReference type="NCBI Taxonomy" id="1144522"/>
    <lineage>
        <taxon>Eukaryota</taxon>
        <taxon>Metamonada</taxon>
        <taxon>Parabasalia</taxon>
        <taxon>Tritrichomonadida</taxon>
        <taxon>Tritrichomonadidae</taxon>
        <taxon>Tritrichomonas</taxon>
    </lineage>
</organism>
<feature type="coiled-coil region" evidence="1">
    <location>
        <begin position="254"/>
        <end position="325"/>
    </location>
</feature>
<evidence type="ECO:0000313" key="2">
    <source>
        <dbReference type="EMBL" id="OHT04511.1"/>
    </source>
</evidence>
<name>A0A1J4JZA9_9EUKA</name>
<evidence type="ECO:0000313" key="3">
    <source>
        <dbReference type="Proteomes" id="UP000179807"/>
    </source>
</evidence>
<protein>
    <submittedName>
        <fullName evidence="2">Uncharacterized protein</fullName>
    </submittedName>
</protein>
<gene>
    <name evidence="2" type="ORF">TRFO_28025</name>
</gene>
<dbReference type="EMBL" id="MLAK01000791">
    <property type="protein sequence ID" value="OHT04511.1"/>
    <property type="molecule type" value="Genomic_DNA"/>
</dbReference>
<dbReference type="VEuPathDB" id="TrichDB:TRFO_28025"/>
<dbReference type="InterPro" id="IPR001589">
    <property type="entry name" value="Actinin_actin-bd_CS"/>
</dbReference>
<sequence>METPRSAKTPTTPKSPTLQIRTFSLWCNNKRYDFEAEVFAKMSRKCAQLVREGQTQGIIERRIRTETFDAFVAACQLKAFKVTATNAYELKNLAIEWGVSSLETFVDNYIKSKNLRPPSRIDHLGVLIDHLDHGIDDPNDILAVANNVNDALRDDRFERVAPEVIFKILIASDQKRQDLQQADPLQDPPKPDHQILDQQLLIKFTLNLMKDPQLITSAIPLTLMIDFKLLTKEQRDFIFQCKEMHEQNIGYFVAHSMSATRNKAERELAQSEAQLLTDLNALRENLKQHQRSNAAKLKKEQEESIGDLKEALLKQQETIKDLQDRGVEFESQLDADADKHEDRFQKMKGILDEIDQYTSQRNSIATDKEVLIKGQVADQLAPLKQELNEQVKKLSLDDATRCAELEERLIRLVDGEKKRLRQLATRIDDSTEDVDTTNVELSDIKATLAAKIVHDRLRFDKFLRKTDDRFAVFIKTDTEPGVWDLAPERVAQAEQFVVQIENIVDANCPIRGGGKVNQRGEK</sequence>
<dbReference type="AlphaFoldDB" id="A0A1J4JZA9"/>
<dbReference type="PROSITE" id="PS00019">
    <property type="entry name" value="ACTININ_1"/>
    <property type="match status" value="1"/>
</dbReference>